<accession>A0ABR3ZT51</accession>
<name>A0ABR3ZT51_9LECA</name>
<evidence type="ECO:0000256" key="1">
    <source>
        <dbReference type="SAM" id="MobiDB-lite"/>
    </source>
</evidence>
<evidence type="ECO:0000313" key="2">
    <source>
        <dbReference type="EMBL" id="KAL2036612.1"/>
    </source>
</evidence>
<organism evidence="2 3">
    <name type="scientific">Stereocaulon virgatum</name>
    <dbReference type="NCBI Taxonomy" id="373712"/>
    <lineage>
        <taxon>Eukaryota</taxon>
        <taxon>Fungi</taxon>
        <taxon>Dikarya</taxon>
        <taxon>Ascomycota</taxon>
        <taxon>Pezizomycotina</taxon>
        <taxon>Lecanoromycetes</taxon>
        <taxon>OSLEUM clade</taxon>
        <taxon>Lecanoromycetidae</taxon>
        <taxon>Lecanorales</taxon>
        <taxon>Lecanorineae</taxon>
        <taxon>Stereocaulaceae</taxon>
        <taxon>Stereocaulon</taxon>
    </lineage>
</organism>
<feature type="compositionally biased region" description="Polar residues" evidence="1">
    <location>
        <begin position="176"/>
        <end position="190"/>
    </location>
</feature>
<evidence type="ECO:0000313" key="3">
    <source>
        <dbReference type="Proteomes" id="UP001590950"/>
    </source>
</evidence>
<feature type="region of interest" description="Disordered" evidence="1">
    <location>
        <begin position="1"/>
        <end position="31"/>
    </location>
</feature>
<keyword evidence="3" id="KW-1185">Reference proteome</keyword>
<comment type="caution">
    <text evidence="2">The sequence shown here is derived from an EMBL/GenBank/DDBJ whole genome shotgun (WGS) entry which is preliminary data.</text>
</comment>
<protein>
    <submittedName>
        <fullName evidence="2">Uncharacterized protein</fullName>
    </submittedName>
</protein>
<dbReference type="Proteomes" id="UP001590950">
    <property type="component" value="Unassembled WGS sequence"/>
</dbReference>
<proteinExistence type="predicted"/>
<gene>
    <name evidence="2" type="ORF">N7G274_010638</name>
</gene>
<sequence length="492" mass="54394">MDSNPTQTASPQDGYSTPPQITVPASASPERHEAALALLQLANTPIPSQTPSLPSSQRTATLERSLLPLNILNPTSSSPERYSSEEAALRRAILAQADAHQPAQIASTVDPRKLVKMEGSHSPPPASKSLSQLLMERNLEHTKLDRSLSIPSTPSAEVSDVPDRCISDEELKTRNFDQLPSHLTSSSREMSATPDEKVPRENWEDLVDWGEDPDLSPAPLAKLPLVWQRSGHEPLSLPNVPAPCPETKPVHGLKPGSKDPFMGSQFPCNPDDGFREFAGSSLDAVFHFPEKPLGPTATKAEVEETMCDMKRELDQVQAIRDQLWRDIETTIVIGMENKVVQIICRRVFLQAVNEKITNHEALTYFGGLFGLQNPIYGKYRSLLGRGAVPFAQESHRFKRYAREHLNKGDVFSGAVDDLMLAPMDTKQVILAEMLRRKDLKDGKKWNEEPVKTGMFIVPQPLPAGIINLFVRLQSVGLPFDGALQMVTLFSQV</sequence>
<dbReference type="EMBL" id="JBEFKJ010000061">
    <property type="protein sequence ID" value="KAL2036612.1"/>
    <property type="molecule type" value="Genomic_DNA"/>
</dbReference>
<reference evidence="2 3" key="1">
    <citation type="submission" date="2024-09" db="EMBL/GenBank/DDBJ databases">
        <title>Rethinking Asexuality: The Enigmatic Case of Functional Sexual Genes in Lepraria (Stereocaulaceae).</title>
        <authorList>
            <person name="Doellman M."/>
            <person name="Sun Y."/>
            <person name="Barcenas-Pena A."/>
            <person name="Lumbsch H.T."/>
            <person name="Grewe F."/>
        </authorList>
    </citation>
    <scope>NUCLEOTIDE SEQUENCE [LARGE SCALE GENOMIC DNA]</scope>
    <source>
        <strain evidence="2 3">Mercado 3170</strain>
    </source>
</reference>
<feature type="compositionally biased region" description="Polar residues" evidence="1">
    <location>
        <begin position="1"/>
        <end position="25"/>
    </location>
</feature>
<feature type="region of interest" description="Disordered" evidence="1">
    <location>
        <begin position="172"/>
        <end position="200"/>
    </location>
</feature>